<comment type="caution">
    <text evidence="2">The sequence shown here is derived from an EMBL/GenBank/DDBJ whole genome shotgun (WGS) entry which is preliminary data.</text>
</comment>
<dbReference type="RefSeq" id="WP_079446845.1">
    <property type="nucleotide sequence ID" value="NZ_MWPQ01000040.1"/>
</dbReference>
<protein>
    <submittedName>
        <fullName evidence="2">Uncharacterized protein</fullName>
    </submittedName>
</protein>
<feature type="region of interest" description="Disordered" evidence="1">
    <location>
        <begin position="1"/>
        <end position="26"/>
    </location>
</feature>
<dbReference type="EMBL" id="MWPQ01000040">
    <property type="protein sequence ID" value="OPH82813.1"/>
    <property type="molecule type" value="Genomic_DNA"/>
</dbReference>
<evidence type="ECO:0000313" key="2">
    <source>
        <dbReference type="EMBL" id="OPH82813.1"/>
    </source>
</evidence>
<dbReference type="AlphaFoldDB" id="A0A1V4HXY8"/>
<accession>A0A1V4HXY8</accession>
<reference evidence="2 3" key="1">
    <citation type="submission" date="2017-02" db="EMBL/GenBank/DDBJ databases">
        <title>Genome sequence of the nitrite-oxidizing bacterium Nitrobacter vulgaris strain Ab1.</title>
        <authorList>
            <person name="Mellbye B.L."/>
            <person name="Davis E.W."/>
            <person name="Spieck E."/>
            <person name="Chang J.H."/>
            <person name="Bottomley P.J."/>
            <person name="Sayavedra-Soto L.A."/>
        </authorList>
    </citation>
    <scope>NUCLEOTIDE SEQUENCE [LARGE SCALE GENOMIC DNA]</scope>
    <source>
        <strain evidence="2 3">Ab1</strain>
    </source>
</reference>
<evidence type="ECO:0000313" key="3">
    <source>
        <dbReference type="Proteomes" id="UP000189940"/>
    </source>
</evidence>
<gene>
    <name evidence="2" type="ORF">B2M20_09760</name>
</gene>
<dbReference type="STRING" id="29421.B2M20_09760"/>
<dbReference type="OrthoDB" id="8456023at2"/>
<organism evidence="2 3">
    <name type="scientific">Nitrobacter vulgaris</name>
    <dbReference type="NCBI Taxonomy" id="29421"/>
    <lineage>
        <taxon>Bacteria</taxon>
        <taxon>Pseudomonadati</taxon>
        <taxon>Pseudomonadota</taxon>
        <taxon>Alphaproteobacteria</taxon>
        <taxon>Hyphomicrobiales</taxon>
        <taxon>Nitrobacteraceae</taxon>
        <taxon>Nitrobacter</taxon>
    </lineage>
</organism>
<name>A0A1V4HXY8_NITVU</name>
<feature type="compositionally biased region" description="Basic and acidic residues" evidence="1">
    <location>
        <begin position="1"/>
        <end position="18"/>
    </location>
</feature>
<sequence>MRGRPNRNEKSSDHEPRLGETAGDGGPDEAARYLAVAVADLGLIARRHGLDTLGFLLDMAQMEAEDIVRLRAGREGR</sequence>
<keyword evidence="3" id="KW-1185">Reference proteome</keyword>
<proteinExistence type="predicted"/>
<evidence type="ECO:0000256" key="1">
    <source>
        <dbReference type="SAM" id="MobiDB-lite"/>
    </source>
</evidence>
<dbReference type="Proteomes" id="UP000189940">
    <property type="component" value="Unassembled WGS sequence"/>
</dbReference>